<keyword evidence="3" id="KW-1185">Reference proteome</keyword>
<evidence type="ECO:0000256" key="1">
    <source>
        <dbReference type="SAM" id="MobiDB-lite"/>
    </source>
</evidence>
<dbReference type="EMBL" id="JAUEPU010000063">
    <property type="protein sequence ID" value="KAK0482935.1"/>
    <property type="molecule type" value="Genomic_DNA"/>
</dbReference>
<feature type="region of interest" description="Disordered" evidence="1">
    <location>
        <begin position="29"/>
        <end position="48"/>
    </location>
</feature>
<dbReference type="Proteomes" id="UP001175228">
    <property type="component" value="Unassembled WGS sequence"/>
</dbReference>
<reference evidence="2" key="1">
    <citation type="submission" date="2023-06" db="EMBL/GenBank/DDBJ databases">
        <authorList>
            <consortium name="Lawrence Berkeley National Laboratory"/>
            <person name="Ahrendt S."/>
            <person name="Sahu N."/>
            <person name="Indic B."/>
            <person name="Wong-Bajracharya J."/>
            <person name="Merenyi Z."/>
            <person name="Ke H.-M."/>
            <person name="Monk M."/>
            <person name="Kocsube S."/>
            <person name="Drula E."/>
            <person name="Lipzen A."/>
            <person name="Balint B."/>
            <person name="Henrissat B."/>
            <person name="Andreopoulos B."/>
            <person name="Martin F.M."/>
            <person name="Harder C.B."/>
            <person name="Rigling D."/>
            <person name="Ford K.L."/>
            <person name="Foster G.D."/>
            <person name="Pangilinan J."/>
            <person name="Papanicolaou A."/>
            <person name="Barry K."/>
            <person name="LaButti K."/>
            <person name="Viragh M."/>
            <person name="Koriabine M."/>
            <person name="Yan M."/>
            <person name="Riley R."/>
            <person name="Champramary S."/>
            <person name="Plett K.L."/>
            <person name="Tsai I.J."/>
            <person name="Slot J."/>
            <person name="Sipos G."/>
            <person name="Plett J."/>
            <person name="Nagy L.G."/>
            <person name="Grigoriev I.V."/>
        </authorList>
    </citation>
    <scope>NUCLEOTIDE SEQUENCE</scope>
    <source>
        <strain evidence="2">HWK02</strain>
    </source>
</reference>
<evidence type="ECO:0000313" key="2">
    <source>
        <dbReference type="EMBL" id="KAK0482935.1"/>
    </source>
</evidence>
<organism evidence="2 3">
    <name type="scientific">Armillaria luteobubalina</name>
    <dbReference type="NCBI Taxonomy" id="153913"/>
    <lineage>
        <taxon>Eukaryota</taxon>
        <taxon>Fungi</taxon>
        <taxon>Dikarya</taxon>
        <taxon>Basidiomycota</taxon>
        <taxon>Agaricomycotina</taxon>
        <taxon>Agaricomycetes</taxon>
        <taxon>Agaricomycetidae</taxon>
        <taxon>Agaricales</taxon>
        <taxon>Marasmiineae</taxon>
        <taxon>Physalacriaceae</taxon>
        <taxon>Armillaria</taxon>
    </lineage>
</organism>
<gene>
    <name evidence="2" type="ORF">EDD18DRAFT_1362350</name>
</gene>
<name>A0AA39PEV6_9AGAR</name>
<feature type="compositionally biased region" description="Polar residues" evidence="1">
    <location>
        <begin position="32"/>
        <end position="47"/>
    </location>
</feature>
<evidence type="ECO:0000313" key="3">
    <source>
        <dbReference type="Proteomes" id="UP001175228"/>
    </source>
</evidence>
<proteinExistence type="predicted"/>
<protein>
    <submittedName>
        <fullName evidence="2">Uncharacterized protein</fullName>
    </submittedName>
</protein>
<dbReference type="AlphaFoldDB" id="A0AA39PEV6"/>
<accession>A0AA39PEV6</accession>
<feature type="region of interest" description="Disordered" evidence="1">
    <location>
        <begin position="1"/>
        <end position="24"/>
    </location>
</feature>
<sequence>MYMTASSPSRDSDSEPPSTPCIIHSLPRKTTACGTHSDPSAPSTQTHHLPRLIPSQWTKLDLTNHSPRFPDVYIAPSHSRVPAVHGNIYVIVVSMDPEDLHETFAHGASLSSFCSLEESATKGMPALQPSLNNFLVVCDKYGREEDGDSKDAVKSWSHAKKEFLIPVLEQLQKLQDDIYGKDKLMSDSKAIAIDGNFRGGIAIEQTFHSRFHIRNAQYNLKETDYENVLHQWVNELAICVANEGFCKGAPHVSGIMMQWADLANFPKTGGFDRYVGFSSSVNFWPASQIHLASARRGECYADGNERLPPTDEDADTQGSLKKCLGKYGGNHSNGGDHTVIPMAMTNFMHPHPDVLEECFCLMEFGIVWVLEEFCTLFFSGFHMHGGGLAQYRPLHTVDSIYTHVTVILYPPQAILSGESALAFAALPYPPDPCQACQKWVRKDHQMCRDMENLTPNDNKDEDEEGDEEFAENVKVLQKCDTLKTSLLKLPMEWCQCGMHQLSVSRKYTEQATYVSDGGSFLAPQDHFNHSICSLLQWINGIIQQFPPHYFVHFDKDLLSTFSMELDGVHLAAEPWDLGPGWTGDNVQIGSKSDVSIESMSRQQIAQ</sequence>
<comment type="caution">
    <text evidence="2">The sequence shown here is derived from an EMBL/GenBank/DDBJ whole genome shotgun (WGS) entry which is preliminary data.</text>
</comment>